<dbReference type="InterPro" id="IPR002052">
    <property type="entry name" value="DNA_methylase_N6_adenine_CS"/>
</dbReference>
<evidence type="ECO:0000313" key="8">
    <source>
        <dbReference type="EMBL" id="MWB77352.1"/>
    </source>
</evidence>
<dbReference type="GO" id="GO:0032259">
    <property type="term" value="P:methylation"/>
    <property type="evidence" value="ECO:0007669"/>
    <property type="project" value="UniProtKB-KW"/>
</dbReference>
<feature type="binding site" evidence="5">
    <location>
        <position position="185"/>
    </location>
    <ligand>
        <name>S-adenosyl-L-methionine</name>
        <dbReference type="ChEBI" id="CHEBI:59789"/>
    </ligand>
</feature>
<keyword evidence="3 5" id="KW-0949">S-adenosyl-L-methionine</keyword>
<keyword evidence="1 5" id="KW-0489">Methyltransferase</keyword>
<protein>
    <recommendedName>
        <fullName evidence="5">Release factor glutamine methyltransferase</fullName>
        <shortName evidence="5">RF MTase</shortName>
        <ecNumber evidence="5">2.1.1.297</ecNumber>
    </recommendedName>
    <alternativeName>
        <fullName evidence="5">N5-glutamine methyltransferase PrmC</fullName>
    </alternativeName>
    <alternativeName>
        <fullName evidence="5">Protein-(glutamine-N5) MTase PrmC</fullName>
    </alternativeName>
    <alternativeName>
        <fullName evidence="5">Protein-glutamine N-methyltransferase PrmC</fullName>
    </alternativeName>
</protein>
<dbReference type="Gene3D" id="1.10.8.10">
    <property type="entry name" value="DNA helicase RuvA subunit, C-terminal domain"/>
    <property type="match status" value="1"/>
</dbReference>
<dbReference type="InterPro" id="IPR019874">
    <property type="entry name" value="RF_methyltr_PrmC"/>
</dbReference>
<dbReference type="SUPFAM" id="SSF53335">
    <property type="entry name" value="S-adenosyl-L-methionine-dependent methyltransferases"/>
    <property type="match status" value="1"/>
</dbReference>
<keyword evidence="9" id="KW-1185">Reference proteome</keyword>
<evidence type="ECO:0000256" key="5">
    <source>
        <dbReference type="HAMAP-Rule" id="MF_02126"/>
    </source>
</evidence>
<accession>A0A844WBK4</accession>
<feature type="binding site" evidence="5">
    <location>
        <begin position="119"/>
        <end position="123"/>
    </location>
    <ligand>
        <name>S-adenosyl-L-methionine</name>
        <dbReference type="ChEBI" id="CHEBI:59789"/>
    </ligand>
</feature>
<dbReference type="InterPro" id="IPR029063">
    <property type="entry name" value="SAM-dependent_MTases_sf"/>
</dbReference>
<dbReference type="InterPro" id="IPR050320">
    <property type="entry name" value="N5-glutamine_MTase"/>
</dbReference>
<dbReference type="InterPro" id="IPR004556">
    <property type="entry name" value="HemK-like"/>
</dbReference>
<dbReference type="Gene3D" id="3.40.50.150">
    <property type="entry name" value="Vaccinia Virus protein VP39"/>
    <property type="match status" value="1"/>
</dbReference>
<feature type="binding site" evidence="5">
    <location>
        <begin position="185"/>
        <end position="188"/>
    </location>
    <ligand>
        <name>substrate</name>
    </ligand>
</feature>
<dbReference type="EMBL" id="WNXQ01000002">
    <property type="protein sequence ID" value="MWB77352.1"/>
    <property type="molecule type" value="Genomic_DNA"/>
</dbReference>
<dbReference type="InterPro" id="IPR007848">
    <property type="entry name" value="Small_mtfrase_dom"/>
</dbReference>
<evidence type="ECO:0000259" key="7">
    <source>
        <dbReference type="Pfam" id="PF17827"/>
    </source>
</evidence>
<evidence type="ECO:0000259" key="6">
    <source>
        <dbReference type="Pfam" id="PF05175"/>
    </source>
</evidence>
<dbReference type="HAMAP" id="MF_02126">
    <property type="entry name" value="RF_methyltr_PrmC"/>
    <property type="match status" value="1"/>
</dbReference>
<dbReference type="PANTHER" id="PTHR18895:SF74">
    <property type="entry name" value="MTRF1L RELEASE FACTOR GLUTAMINE METHYLTRANSFERASE"/>
    <property type="match status" value="1"/>
</dbReference>
<reference evidence="8 9" key="1">
    <citation type="submission" date="2019-11" db="EMBL/GenBank/DDBJ databases">
        <title>Pseudooceanicola pacifica sp. nov., isolated from deep-sea sediment of the Pacific Ocean.</title>
        <authorList>
            <person name="Lyu L."/>
        </authorList>
    </citation>
    <scope>NUCLEOTIDE SEQUENCE [LARGE SCALE GENOMIC DNA]</scope>
    <source>
        <strain evidence="8 9">216_PA32_1</strain>
    </source>
</reference>
<dbReference type="PANTHER" id="PTHR18895">
    <property type="entry name" value="HEMK METHYLTRANSFERASE"/>
    <property type="match status" value="1"/>
</dbReference>
<feature type="binding site" evidence="5">
    <location>
        <position position="142"/>
    </location>
    <ligand>
        <name>S-adenosyl-L-methionine</name>
        <dbReference type="ChEBI" id="CHEBI:59789"/>
    </ligand>
</feature>
<evidence type="ECO:0000313" key="9">
    <source>
        <dbReference type="Proteomes" id="UP000443843"/>
    </source>
</evidence>
<feature type="domain" description="Release factor glutamine methyltransferase N-terminal" evidence="7">
    <location>
        <begin position="8"/>
        <end position="77"/>
    </location>
</feature>
<dbReference type="GO" id="GO:0003676">
    <property type="term" value="F:nucleic acid binding"/>
    <property type="evidence" value="ECO:0007669"/>
    <property type="project" value="InterPro"/>
</dbReference>
<evidence type="ECO:0000256" key="2">
    <source>
        <dbReference type="ARBA" id="ARBA00022679"/>
    </source>
</evidence>
<dbReference type="Proteomes" id="UP000443843">
    <property type="component" value="Unassembled WGS sequence"/>
</dbReference>
<evidence type="ECO:0000256" key="1">
    <source>
        <dbReference type="ARBA" id="ARBA00022603"/>
    </source>
</evidence>
<dbReference type="GO" id="GO:0102559">
    <property type="term" value="F:peptide chain release factor N(5)-glutamine methyltransferase activity"/>
    <property type="evidence" value="ECO:0007669"/>
    <property type="project" value="UniProtKB-EC"/>
</dbReference>
<gene>
    <name evidence="5 8" type="primary">prmC</name>
    <name evidence="8" type="ORF">GLS40_04880</name>
</gene>
<dbReference type="CDD" id="cd02440">
    <property type="entry name" value="AdoMet_MTases"/>
    <property type="match status" value="1"/>
</dbReference>
<proteinExistence type="inferred from homology"/>
<keyword evidence="2 5" id="KW-0808">Transferase</keyword>
<name>A0A844WBK4_9RHOB</name>
<dbReference type="NCBIfam" id="TIGR00536">
    <property type="entry name" value="hemK_fam"/>
    <property type="match status" value="1"/>
</dbReference>
<comment type="caution">
    <text evidence="8">The sequence shown here is derived from an EMBL/GenBank/DDBJ whole genome shotgun (WGS) entry which is preliminary data.</text>
</comment>
<evidence type="ECO:0000256" key="4">
    <source>
        <dbReference type="ARBA" id="ARBA00048391"/>
    </source>
</evidence>
<comment type="function">
    <text evidence="5">Methylates the class 1 translation termination release factors RF1/PrfA and RF2/PrfB on the glutamine residue of the universally conserved GGQ motif.</text>
</comment>
<feature type="binding site" evidence="5">
    <location>
        <position position="171"/>
    </location>
    <ligand>
        <name>S-adenosyl-L-methionine</name>
        <dbReference type="ChEBI" id="CHEBI:59789"/>
    </ligand>
</feature>
<comment type="similarity">
    <text evidence="5">Belongs to the protein N5-glutamine methyltransferase family. PrmC subfamily.</text>
</comment>
<evidence type="ECO:0000256" key="3">
    <source>
        <dbReference type="ARBA" id="ARBA00022691"/>
    </source>
</evidence>
<dbReference type="Pfam" id="PF05175">
    <property type="entry name" value="MTS"/>
    <property type="match status" value="1"/>
</dbReference>
<dbReference type="InterPro" id="IPR040758">
    <property type="entry name" value="PrmC_N"/>
</dbReference>
<dbReference type="RefSeq" id="WP_160381612.1">
    <property type="nucleotide sequence ID" value="NZ_WNXQ01000002.1"/>
</dbReference>
<dbReference type="EC" id="2.1.1.297" evidence="5"/>
<comment type="catalytic activity">
    <reaction evidence="4 5">
        <text>L-glutaminyl-[peptide chain release factor] + S-adenosyl-L-methionine = N(5)-methyl-L-glutaminyl-[peptide chain release factor] + S-adenosyl-L-homocysteine + H(+)</text>
        <dbReference type="Rhea" id="RHEA:42896"/>
        <dbReference type="Rhea" id="RHEA-COMP:10271"/>
        <dbReference type="Rhea" id="RHEA-COMP:10272"/>
        <dbReference type="ChEBI" id="CHEBI:15378"/>
        <dbReference type="ChEBI" id="CHEBI:30011"/>
        <dbReference type="ChEBI" id="CHEBI:57856"/>
        <dbReference type="ChEBI" id="CHEBI:59789"/>
        <dbReference type="ChEBI" id="CHEBI:61891"/>
        <dbReference type="EC" id="2.1.1.297"/>
    </reaction>
</comment>
<dbReference type="NCBIfam" id="TIGR03534">
    <property type="entry name" value="RF_mod_PrmC"/>
    <property type="match status" value="1"/>
</dbReference>
<dbReference type="PROSITE" id="PS00092">
    <property type="entry name" value="N6_MTASE"/>
    <property type="match status" value="1"/>
</dbReference>
<feature type="domain" description="Methyltransferase small" evidence="6">
    <location>
        <begin position="103"/>
        <end position="214"/>
    </location>
</feature>
<dbReference type="AlphaFoldDB" id="A0A844WBK4"/>
<organism evidence="8 9">
    <name type="scientific">Pseudooceanicola pacificus</name>
    <dbReference type="NCBI Taxonomy" id="2676438"/>
    <lineage>
        <taxon>Bacteria</taxon>
        <taxon>Pseudomonadati</taxon>
        <taxon>Pseudomonadota</taxon>
        <taxon>Alphaproteobacteria</taxon>
        <taxon>Rhodobacterales</taxon>
        <taxon>Paracoccaceae</taxon>
        <taxon>Pseudooceanicola</taxon>
    </lineage>
</organism>
<sequence>MSDTLATALRAAVARLAGAGLPDAPRDARALVAAAAGLPPDRLTIEAGSPWTAQMQAALDLSLARRIAREPVTRILGHRLFWGRRFAVTPDVLDPRPDTETVIAAALEGGTARRVLDLGTGSGILALTLLAEWPGATALATDVSPAALAVAQGNADALGLGDRVSFLHSDWFAAVAGRFDMIVSNPPYVSEAEMAGLDPEVALHDPRQALTPGGDGLDPYRVIAAQAAAHLQPGGRLLVEIGWRQGPAVAALFQGAGLEAIAVHPDMEGRDRCIAARRSETG</sequence>
<dbReference type="Pfam" id="PF17827">
    <property type="entry name" value="PrmC_N"/>
    <property type="match status" value="1"/>
</dbReference>